<sequence>MAARGADALRMIARPPIRQALRKPGHDARVPGSREIQYMATMYMATICAVVRRRTAGRGPAATTATPGAYGQRRKGLLRPAARALAHASGSCRSRAPAEARS</sequence>
<dbReference type="EMBL" id="BMWD01000010">
    <property type="protein sequence ID" value="GGX63931.1"/>
    <property type="molecule type" value="Genomic_DNA"/>
</dbReference>
<dbReference type="AlphaFoldDB" id="A0A918KIG9"/>
<protein>
    <submittedName>
        <fullName evidence="2">Uncharacterized protein</fullName>
    </submittedName>
</protein>
<proteinExistence type="predicted"/>
<reference evidence="2" key="2">
    <citation type="submission" date="2020-09" db="EMBL/GenBank/DDBJ databases">
        <authorList>
            <person name="Sun Q."/>
            <person name="Ohkuma M."/>
        </authorList>
    </citation>
    <scope>NUCLEOTIDE SEQUENCE</scope>
    <source>
        <strain evidence="2">JCM 4956</strain>
    </source>
</reference>
<feature type="region of interest" description="Disordered" evidence="1">
    <location>
        <begin position="83"/>
        <end position="102"/>
    </location>
</feature>
<evidence type="ECO:0000313" key="3">
    <source>
        <dbReference type="Proteomes" id="UP000645555"/>
    </source>
</evidence>
<organism evidence="2 3">
    <name type="scientific">Streptomyces fructofermentans</name>
    <dbReference type="NCBI Taxonomy" id="152141"/>
    <lineage>
        <taxon>Bacteria</taxon>
        <taxon>Bacillati</taxon>
        <taxon>Actinomycetota</taxon>
        <taxon>Actinomycetes</taxon>
        <taxon>Kitasatosporales</taxon>
        <taxon>Streptomycetaceae</taxon>
        <taxon>Streptomyces</taxon>
    </lineage>
</organism>
<dbReference type="Proteomes" id="UP000645555">
    <property type="component" value="Unassembled WGS sequence"/>
</dbReference>
<comment type="caution">
    <text evidence="2">The sequence shown here is derived from an EMBL/GenBank/DDBJ whole genome shotgun (WGS) entry which is preliminary data.</text>
</comment>
<evidence type="ECO:0000313" key="2">
    <source>
        <dbReference type="EMBL" id="GGX63931.1"/>
    </source>
</evidence>
<evidence type="ECO:0000256" key="1">
    <source>
        <dbReference type="SAM" id="MobiDB-lite"/>
    </source>
</evidence>
<feature type="compositionally biased region" description="Low complexity" evidence="1">
    <location>
        <begin position="57"/>
        <end position="69"/>
    </location>
</feature>
<feature type="region of interest" description="Disordered" evidence="1">
    <location>
        <begin position="57"/>
        <end position="76"/>
    </location>
</feature>
<reference evidence="2" key="1">
    <citation type="journal article" date="2014" name="Int. J. Syst. Evol. Microbiol.">
        <title>Complete genome sequence of Corynebacterium casei LMG S-19264T (=DSM 44701T), isolated from a smear-ripened cheese.</title>
        <authorList>
            <consortium name="US DOE Joint Genome Institute (JGI-PGF)"/>
            <person name="Walter F."/>
            <person name="Albersmeier A."/>
            <person name="Kalinowski J."/>
            <person name="Ruckert C."/>
        </authorList>
    </citation>
    <scope>NUCLEOTIDE SEQUENCE</scope>
    <source>
        <strain evidence="2">JCM 4956</strain>
    </source>
</reference>
<name>A0A918KIG9_9ACTN</name>
<gene>
    <name evidence="2" type="ORF">GCM10010515_34570</name>
</gene>
<keyword evidence="3" id="KW-1185">Reference proteome</keyword>
<accession>A0A918KIG9</accession>